<dbReference type="KEGG" id="mng:MNEG_16358"/>
<dbReference type="GO" id="GO:0005682">
    <property type="term" value="C:U5 snRNP"/>
    <property type="evidence" value="ECO:0007669"/>
    <property type="project" value="TreeGrafter"/>
</dbReference>
<dbReference type="GO" id="GO:0017070">
    <property type="term" value="F:U6 snRNA binding"/>
    <property type="evidence" value="ECO:0007669"/>
    <property type="project" value="TreeGrafter"/>
</dbReference>
<dbReference type="GO" id="GO:0071013">
    <property type="term" value="C:catalytic step 2 spliceosome"/>
    <property type="evidence" value="ECO:0007669"/>
    <property type="project" value="TreeGrafter"/>
</dbReference>
<dbReference type="GO" id="GO:0097157">
    <property type="term" value="F:pre-mRNA intronic binding"/>
    <property type="evidence" value="ECO:0007669"/>
    <property type="project" value="TreeGrafter"/>
</dbReference>
<keyword evidence="2" id="KW-1185">Reference proteome</keyword>
<dbReference type="GO" id="GO:0030623">
    <property type="term" value="F:U5 snRNA binding"/>
    <property type="evidence" value="ECO:0007669"/>
    <property type="project" value="TreeGrafter"/>
</dbReference>
<dbReference type="Proteomes" id="UP000054498">
    <property type="component" value="Unassembled WGS sequence"/>
</dbReference>
<dbReference type="PANTHER" id="PTHR11140">
    <property type="entry name" value="PRE-MRNA SPLICING FACTOR PRP8"/>
    <property type="match status" value="1"/>
</dbReference>
<name>A0A0D2IUK4_9CHLO</name>
<proteinExistence type="predicted"/>
<protein>
    <submittedName>
        <fullName evidence="1">Pre-mRNA-processing-splicing factor 8</fullName>
    </submittedName>
</protein>
<dbReference type="AlphaFoldDB" id="A0A0D2IUK4"/>
<reference evidence="1 2" key="1">
    <citation type="journal article" date="2013" name="BMC Genomics">
        <title>Reconstruction of the lipid metabolism for the microalga Monoraphidium neglectum from its genome sequence reveals characteristics suitable for biofuel production.</title>
        <authorList>
            <person name="Bogen C."/>
            <person name="Al-Dilaimi A."/>
            <person name="Albersmeier A."/>
            <person name="Wichmann J."/>
            <person name="Grundmann M."/>
            <person name="Rupp O."/>
            <person name="Lauersen K.J."/>
            <person name="Blifernez-Klassen O."/>
            <person name="Kalinowski J."/>
            <person name="Goesmann A."/>
            <person name="Mussgnug J.H."/>
            <person name="Kruse O."/>
        </authorList>
    </citation>
    <scope>NUCLEOTIDE SEQUENCE [LARGE SCALE GENOMIC DNA]</scope>
    <source>
        <strain evidence="1 2">SAG 48.87</strain>
    </source>
</reference>
<dbReference type="GO" id="GO:0030619">
    <property type="term" value="F:U1 snRNA binding"/>
    <property type="evidence" value="ECO:0007669"/>
    <property type="project" value="TreeGrafter"/>
</dbReference>
<dbReference type="GO" id="GO:0030620">
    <property type="term" value="F:U2 snRNA binding"/>
    <property type="evidence" value="ECO:0007669"/>
    <property type="project" value="TreeGrafter"/>
</dbReference>
<dbReference type="RefSeq" id="XP_013890627.1">
    <property type="nucleotide sequence ID" value="XM_014035173.1"/>
</dbReference>
<dbReference type="InterPro" id="IPR027652">
    <property type="entry name" value="PRP8"/>
</dbReference>
<evidence type="ECO:0000313" key="2">
    <source>
        <dbReference type="Proteomes" id="UP000054498"/>
    </source>
</evidence>
<dbReference type="OrthoDB" id="3242454at2759"/>
<dbReference type="GO" id="GO:0000244">
    <property type="term" value="P:spliceosomal tri-snRNP complex assembly"/>
    <property type="evidence" value="ECO:0007669"/>
    <property type="project" value="TreeGrafter"/>
</dbReference>
<sequence length="134" mass="16055">MSSIIAPQHDTKLLILALERLKEQYVAAVRLNQQQREELGLVEQAYDNPHEALQRIKRHLLTNRHFKEVAIEFMDMYSHLIPVYEIEPLEKITDCYLDQYLWFEADKRHLFPNWVKPADSEPPPLLVYKWCQRP</sequence>
<dbReference type="PANTHER" id="PTHR11140:SF0">
    <property type="entry name" value="PRE-MRNA-PROCESSING-SPLICING FACTOR 8"/>
    <property type="match status" value="1"/>
</dbReference>
<evidence type="ECO:0000313" key="1">
    <source>
        <dbReference type="EMBL" id="KIY91607.1"/>
    </source>
</evidence>
<dbReference type="STRING" id="145388.A0A0D2IUK4"/>
<dbReference type="GeneID" id="25734109"/>
<organism evidence="1 2">
    <name type="scientific">Monoraphidium neglectum</name>
    <dbReference type="NCBI Taxonomy" id="145388"/>
    <lineage>
        <taxon>Eukaryota</taxon>
        <taxon>Viridiplantae</taxon>
        <taxon>Chlorophyta</taxon>
        <taxon>core chlorophytes</taxon>
        <taxon>Chlorophyceae</taxon>
        <taxon>CS clade</taxon>
        <taxon>Sphaeropleales</taxon>
        <taxon>Selenastraceae</taxon>
        <taxon>Monoraphidium</taxon>
    </lineage>
</organism>
<dbReference type="EMBL" id="KK106490">
    <property type="protein sequence ID" value="KIY91607.1"/>
    <property type="molecule type" value="Genomic_DNA"/>
</dbReference>
<accession>A0A0D2IUK4</accession>
<gene>
    <name evidence="1" type="ORF">MNEG_16358</name>
</gene>